<keyword evidence="11 19" id="KW-0249">Electron transport</keyword>
<evidence type="ECO:0000256" key="13">
    <source>
        <dbReference type="ARBA" id="ARBA00023004"/>
    </source>
</evidence>
<evidence type="ECO:0000256" key="3">
    <source>
        <dbReference type="ARBA" id="ARBA00011649"/>
    </source>
</evidence>
<feature type="transmembrane region" description="Helical" evidence="19">
    <location>
        <begin position="173"/>
        <end position="195"/>
    </location>
</feature>
<feature type="transmembrane region" description="Helical" evidence="19">
    <location>
        <begin position="283"/>
        <end position="302"/>
    </location>
</feature>
<feature type="transmembrane region" description="Helical" evidence="19">
    <location>
        <begin position="318"/>
        <end position="335"/>
    </location>
</feature>
<evidence type="ECO:0000259" key="21">
    <source>
        <dbReference type="PROSITE" id="PS51003"/>
    </source>
</evidence>
<dbReference type="InterPro" id="IPR027387">
    <property type="entry name" value="Cytb/b6-like_sf"/>
</dbReference>
<dbReference type="AlphaFoldDB" id="A0A9E8K2S7"/>
<dbReference type="InterPro" id="IPR048259">
    <property type="entry name" value="Cytochrome_b_N_euk/bac"/>
</dbReference>
<feature type="binding site" description="axial binding residue" evidence="18">
    <location>
        <position position="78"/>
    </location>
    <ligand>
        <name>heme b</name>
        <dbReference type="ChEBI" id="CHEBI:60344"/>
        <label>b562</label>
    </ligand>
    <ligandPart>
        <name>Fe</name>
        <dbReference type="ChEBI" id="CHEBI:18248"/>
    </ligandPart>
</feature>
<reference evidence="22" key="2">
    <citation type="submission" date="2022-02" db="EMBL/GenBank/DDBJ databases">
        <authorList>
            <person name="Shu X.H."/>
            <person name="Li Z.K."/>
            <person name="Tang P."/>
            <person name="Chen X.X."/>
        </authorList>
    </citation>
    <scope>NUCLEOTIDE SEQUENCE</scope>
</reference>
<dbReference type="PIRSF" id="PIRSF038885">
    <property type="entry name" value="COB"/>
    <property type="match status" value="1"/>
</dbReference>
<dbReference type="Gene3D" id="1.20.810.10">
    <property type="entry name" value="Cytochrome Bc1 Complex, Chain C"/>
    <property type="match status" value="1"/>
</dbReference>
<dbReference type="GO" id="GO:0008121">
    <property type="term" value="F:quinol-cytochrome-c reductase activity"/>
    <property type="evidence" value="ECO:0007669"/>
    <property type="project" value="InterPro"/>
</dbReference>
<evidence type="ECO:0000256" key="11">
    <source>
        <dbReference type="ARBA" id="ARBA00022982"/>
    </source>
</evidence>
<evidence type="ECO:0000313" key="22">
    <source>
        <dbReference type="EMBL" id="UZT67522.1"/>
    </source>
</evidence>
<dbReference type="InterPro" id="IPR016174">
    <property type="entry name" value="Di-haem_cyt_TM"/>
</dbReference>
<evidence type="ECO:0000256" key="16">
    <source>
        <dbReference type="ARBA" id="ARBA00023136"/>
    </source>
</evidence>
<dbReference type="SUPFAM" id="SSF81342">
    <property type="entry name" value="Transmembrane di-heme cytochromes"/>
    <property type="match status" value="1"/>
</dbReference>
<keyword evidence="5 19" id="KW-0813">Transport</keyword>
<evidence type="ECO:0000259" key="20">
    <source>
        <dbReference type="PROSITE" id="PS51002"/>
    </source>
</evidence>
<dbReference type="Pfam" id="PF00033">
    <property type="entry name" value="Cytochrome_B"/>
    <property type="match status" value="1"/>
</dbReference>
<keyword evidence="8 19" id="KW-0812">Transmembrane</keyword>
<evidence type="ECO:0000256" key="6">
    <source>
        <dbReference type="ARBA" id="ARBA00022617"/>
    </source>
</evidence>
<evidence type="ECO:0000256" key="7">
    <source>
        <dbReference type="ARBA" id="ARBA00022660"/>
    </source>
</evidence>
<comment type="subcellular location">
    <subcellularLocation>
        <location evidence="2">Mitochondrion inner membrane</location>
        <topology evidence="2">Multi-pass membrane protein</topology>
    </subcellularLocation>
</comment>
<dbReference type="GO" id="GO:0005743">
    <property type="term" value="C:mitochondrial inner membrane"/>
    <property type="evidence" value="ECO:0007669"/>
    <property type="project" value="UniProtKB-SubCell"/>
</dbReference>
<evidence type="ECO:0000256" key="2">
    <source>
        <dbReference type="ARBA" id="ARBA00004448"/>
    </source>
</evidence>
<proteinExistence type="inferred from homology"/>
<feature type="binding site" evidence="17">
    <location>
        <position position="196"/>
    </location>
    <ligand>
        <name>a ubiquinone</name>
        <dbReference type="ChEBI" id="CHEBI:16389"/>
    </ligand>
</feature>
<dbReference type="PANTHER" id="PTHR19271">
    <property type="entry name" value="CYTOCHROME B"/>
    <property type="match status" value="1"/>
</dbReference>
<evidence type="ECO:0000256" key="14">
    <source>
        <dbReference type="ARBA" id="ARBA00023075"/>
    </source>
</evidence>
<evidence type="ECO:0000256" key="18">
    <source>
        <dbReference type="PIRSR" id="PIRSR038885-2"/>
    </source>
</evidence>
<reference evidence="22" key="1">
    <citation type="journal article" date="2022" name="Genes (Basel)">
        <title>Novel Gene Rearrangements in the Mitochondrial Genomes of Cynipoid Wasps (Hymenoptera: Cynipoidea).</title>
        <authorList>
            <person name="Shu X."/>
            <person name="Li Z."/>
            <person name="Yuan R."/>
            <person name="Tang P."/>
            <person name="Chen X."/>
        </authorList>
    </citation>
    <scope>NUCLEOTIDE SEQUENCE</scope>
</reference>
<evidence type="ECO:0000256" key="15">
    <source>
        <dbReference type="ARBA" id="ARBA00023128"/>
    </source>
</evidence>
<comment type="cofactor">
    <cofactor evidence="19">
        <name>heme b</name>
        <dbReference type="ChEBI" id="CHEBI:60344"/>
    </cofactor>
    <text evidence="19">Binds 2 heme groups non-covalently.</text>
</comment>
<evidence type="ECO:0000256" key="8">
    <source>
        <dbReference type="ARBA" id="ARBA00022692"/>
    </source>
</evidence>
<feature type="transmembrane region" description="Helical" evidence="19">
    <location>
        <begin position="72"/>
        <end position="93"/>
    </location>
</feature>
<dbReference type="GO" id="GO:0045275">
    <property type="term" value="C:respiratory chain complex III"/>
    <property type="evidence" value="ECO:0007669"/>
    <property type="project" value="InterPro"/>
</dbReference>
<dbReference type="GO" id="GO:0016491">
    <property type="term" value="F:oxidoreductase activity"/>
    <property type="evidence" value="ECO:0007669"/>
    <property type="project" value="UniProtKB-UniRule"/>
</dbReference>
<accession>A0A9E8K2S7</accession>
<comment type="similarity">
    <text evidence="19">Belongs to the cytochrome b family.</text>
</comment>
<dbReference type="PROSITE" id="PS51003">
    <property type="entry name" value="CYTB_CTER"/>
    <property type="match status" value="1"/>
</dbReference>
<protein>
    <recommendedName>
        <fullName evidence="4 19">Cytochrome b</fullName>
    </recommendedName>
</protein>
<dbReference type="EMBL" id="OM677828">
    <property type="protein sequence ID" value="UZT67522.1"/>
    <property type="molecule type" value="Genomic_DNA"/>
</dbReference>
<keyword evidence="6 18" id="KW-0349">Heme</keyword>
<evidence type="ECO:0000256" key="4">
    <source>
        <dbReference type="ARBA" id="ARBA00013531"/>
    </source>
</evidence>
<feature type="transmembrane region" description="Helical" evidence="19">
    <location>
        <begin position="226"/>
        <end position="245"/>
    </location>
</feature>
<dbReference type="CDD" id="cd00284">
    <property type="entry name" value="Cytochrome_b_N"/>
    <property type="match status" value="1"/>
</dbReference>
<dbReference type="PROSITE" id="PS51002">
    <property type="entry name" value="CYTB_NTER"/>
    <property type="match status" value="1"/>
</dbReference>
<evidence type="ECO:0000256" key="10">
    <source>
        <dbReference type="ARBA" id="ARBA00022792"/>
    </source>
</evidence>
<comment type="function">
    <text evidence="1 19">Component of the ubiquinol-cytochrome c reductase complex (complex III or cytochrome b-c1 complex) that is part of the mitochondrial respiratory chain. The b-c1 complex mediates electron transfer from ubiquinol to cytochrome c. Contributes to the generation of a proton gradient across the mitochondrial membrane that is then used for ATP synthesis.</text>
</comment>
<feature type="domain" description="Cytochrome b/b6 C-terminal region profile" evidence="21">
    <location>
        <begin position="205"/>
        <end position="374"/>
    </location>
</feature>
<dbReference type="CDD" id="cd00290">
    <property type="entry name" value="cytochrome_b_C"/>
    <property type="match status" value="1"/>
</dbReference>
<dbReference type="Pfam" id="PF00032">
    <property type="entry name" value="Cytochrom_B_C"/>
    <property type="match status" value="1"/>
</dbReference>
<keyword evidence="16 19" id="KW-0472">Membrane</keyword>
<comment type="cofactor">
    <cofactor evidence="18">
        <name>heme</name>
        <dbReference type="ChEBI" id="CHEBI:30413"/>
    </cofactor>
    <text evidence="18">Binds 2 heme groups non-covalently.</text>
</comment>
<evidence type="ECO:0000256" key="17">
    <source>
        <dbReference type="PIRSR" id="PIRSR038885-1"/>
    </source>
</evidence>
<evidence type="ECO:0000256" key="9">
    <source>
        <dbReference type="ARBA" id="ARBA00022723"/>
    </source>
</evidence>
<evidence type="ECO:0000256" key="1">
    <source>
        <dbReference type="ARBA" id="ARBA00002566"/>
    </source>
</evidence>
<evidence type="ECO:0000256" key="5">
    <source>
        <dbReference type="ARBA" id="ARBA00022448"/>
    </source>
</evidence>
<organism evidence="22">
    <name type="scientific">Figites sp. ZJUH 20220009</name>
    <dbReference type="NCBI Taxonomy" id="2995276"/>
    <lineage>
        <taxon>Eukaryota</taxon>
        <taxon>Metazoa</taxon>
        <taxon>Ecdysozoa</taxon>
        <taxon>Arthropoda</taxon>
        <taxon>Hexapoda</taxon>
        <taxon>Insecta</taxon>
        <taxon>Pterygota</taxon>
        <taxon>Neoptera</taxon>
        <taxon>Endopterygota</taxon>
        <taxon>Hymenoptera</taxon>
        <taxon>Apocrita</taxon>
        <taxon>Proctotrupomorpha</taxon>
        <taxon>Cynipoidea</taxon>
        <taxon>Figitidae</taxon>
        <taxon>Figitinae</taxon>
    </lineage>
</organism>
<feature type="transmembrane region" description="Helical" evidence="19">
    <location>
        <begin position="24"/>
        <end position="51"/>
    </location>
</feature>
<dbReference type="SUPFAM" id="SSF81648">
    <property type="entry name" value="a domain/subunit of cytochrome bc1 complex (Ubiquinol-cytochrome c reductase)"/>
    <property type="match status" value="1"/>
</dbReference>
<feature type="binding site" description="axial binding residue" evidence="18">
    <location>
        <position position="177"/>
    </location>
    <ligand>
        <name>heme b</name>
        <dbReference type="ChEBI" id="CHEBI:60344"/>
        <label>b562</label>
    </ligand>
    <ligandPart>
        <name>Fe</name>
        <dbReference type="ChEBI" id="CHEBI:18248"/>
    </ligandPart>
</feature>
<dbReference type="InterPro" id="IPR048260">
    <property type="entry name" value="Cytochrome_b_C_euk/bac"/>
</dbReference>
<feature type="binding site" description="axial binding residue" evidence="18">
    <location>
        <position position="92"/>
    </location>
    <ligand>
        <name>heme b</name>
        <dbReference type="ChEBI" id="CHEBI:60344"/>
        <label>b566</label>
    </ligand>
    <ligandPart>
        <name>Fe</name>
        <dbReference type="ChEBI" id="CHEBI:18248"/>
    </ligandPart>
</feature>
<keyword evidence="12 19" id="KW-1133">Transmembrane helix</keyword>
<evidence type="ECO:0000256" key="12">
    <source>
        <dbReference type="ARBA" id="ARBA00022989"/>
    </source>
</evidence>
<evidence type="ECO:0000256" key="19">
    <source>
        <dbReference type="RuleBase" id="RU362117"/>
    </source>
</evidence>
<keyword evidence="13 18" id="KW-0408">Iron</keyword>
<feature type="transmembrane region" description="Helical" evidence="19">
    <location>
        <begin position="105"/>
        <end position="128"/>
    </location>
</feature>
<keyword evidence="9 18" id="KW-0479">Metal-binding</keyword>
<feature type="transmembrane region" description="Helical" evidence="19">
    <location>
        <begin position="140"/>
        <end position="161"/>
    </location>
</feature>
<dbReference type="GO" id="GO:0046872">
    <property type="term" value="F:metal ion binding"/>
    <property type="evidence" value="ECO:0007669"/>
    <property type="project" value="UniProtKB-UniRule"/>
</dbReference>
<geneLocation type="mitochondrion" evidence="22"/>
<dbReference type="InterPro" id="IPR030689">
    <property type="entry name" value="Cytochrome_b"/>
</dbReference>
<keyword evidence="15 19" id="KW-0496">Mitochondrion</keyword>
<gene>
    <name evidence="22" type="primary">cob</name>
</gene>
<keyword evidence="14" id="KW-0830">Ubiquinone</keyword>
<sequence>MKNYLVKEIKNSLVYLATPMNISILWNFGSILGVCLMIQIISGLFLSMHYTPHVDYAFNSVVHIIHDVNYGWLMRLIHMNGASFFFFFMFIHIGRGVYHGSYVMMLPWLSGSLIFILTMGVAFLGYVLPWGQMSYWGATVITNLVSAIPMFGNDIVIWLWGGYSINNATLNRFYSFHFILPFLILMLVLIHLMGLHITGSSNPLGLNSNVYKISFHNYFTIKDIQGFILMLIMLILLCMMNPYILGDPENFSMANSMVTPIHIQPEWYFLFAYAILRSIPNKLGGVIALLLSVVIIMILPFYNNNNMQSMVFYPLNQIMYWMFVNVLILLTWIGMKPIEYPFMLFGQILTFLYFFYYLVNPLIFEYWDNINNLN</sequence>
<feature type="transmembrane region" description="Helical" evidence="19">
    <location>
        <begin position="342"/>
        <end position="359"/>
    </location>
</feature>
<keyword evidence="10" id="KW-0999">Mitochondrion inner membrane</keyword>
<dbReference type="InterPro" id="IPR005798">
    <property type="entry name" value="Cyt_b/b6_C"/>
</dbReference>
<dbReference type="InterPro" id="IPR005797">
    <property type="entry name" value="Cyt_b/b6_N"/>
</dbReference>
<comment type="subunit">
    <text evidence="3">The main subunits of complex b-c1 are: cytochrome b, cytochrome c1 and the Rieske protein.</text>
</comment>
<feature type="domain" description="Cytochrome b/b6 N-terminal region profile" evidence="20">
    <location>
        <begin position="1"/>
        <end position="204"/>
    </location>
</feature>
<dbReference type="GO" id="GO:0006122">
    <property type="term" value="P:mitochondrial electron transport, ubiquinol to cytochrome c"/>
    <property type="evidence" value="ECO:0007669"/>
    <property type="project" value="TreeGrafter"/>
</dbReference>
<name>A0A9E8K2S7_9HYME</name>
<dbReference type="PANTHER" id="PTHR19271:SF16">
    <property type="entry name" value="CYTOCHROME B"/>
    <property type="match status" value="1"/>
</dbReference>
<feature type="binding site" description="axial binding residue" evidence="18">
    <location>
        <position position="191"/>
    </location>
    <ligand>
        <name>heme b</name>
        <dbReference type="ChEBI" id="CHEBI:60344"/>
        <label>b566</label>
    </ligand>
    <ligandPart>
        <name>Fe</name>
        <dbReference type="ChEBI" id="CHEBI:18248"/>
    </ligandPart>
</feature>
<keyword evidence="7 19" id="KW-0679">Respiratory chain</keyword>
<dbReference type="InterPro" id="IPR036150">
    <property type="entry name" value="Cyt_b/b6_C_sf"/>
</dbReference>